<dbReference type="GeneID" id="18924946"/>
<dbReference type="InParanoid" id="F4S9I8"/>
<dbReference type="AlphaFoldDB" id="F4S9I8"/>
<name>F4S9I8_MELLP</name>
<evidence type="ECO:0000313" key="2">
    <source>
        <dbReference type="EMBL" id="EGF98646.1"/>
    </source>
</evidence>
<dbReference type="SUPFAM" id="SSF50630">
    <property type="entry name" value="Acid proteases"/>
    <property type="match status" value="1"/>
</dbReference>
<dbReference type="InterPro" id="IPR021109">
    <property type="entry name" value="Peptidase_aspartic_dom_sf"/>
</dbReference>
<proteinExistence type="predicted"/>
<feature type="region of interest" description="Disordered" evidence="1">
    <location>
        <begin position="1"/>
        <end position="29"/>
    </location>
</feature>
<feature type="region of interest" description="Disordered" evidence="1">
    <location>
        <begin position="420"/>
        <end position="440"/>
    </location>
</feature>
<dbReference type="HOGENOM" id="CLU_023051_0_0_1"/>
<keyword evidence="3" id="KW-1185">Reference proteome</keyword>
<dbReference type="RefSeq" id="XP_007418076.1">
    <property type="nucleotide sequence ID" value="XM_007418014.1"/>
</dbReference>
<evidence type="ECO:0000256" key="1">
    <source>
        <dbReference type="SAM" id="MobiDB-lite"/>
    </source>
</evidence>
<dbReference type="OrthoDB" id="3250101at2759"/>
<feature type="region of interest" description="Disordered" evidence="1">
    <location>
        <begin position="104"/>
        <end position="135"/>
    </location>
</feature>
<reference evidence="3" key="1">
    <citation type="journal article" date="2011" name="Proc. Natl. Acad. Sci. U.S.A.">
        <title>Obligate biotrophy features unraveled by the genomic analysis of rust fungi.</title>
        <authorList>
            <person name="Duplessis S."/>
            <person name="Cuomo C.A."/>
            <person name="Lin Y.-C."/>
            <person name="Aerts A."/>
            <person name="Tisserant E."/>
            <person name="Veneault-Fourrey C."/>
            <person name="Joly D.L."/>
            <person name="Hacquard S."/>
            <person name="Amselem J."/>
            <person name="Cantarel B.L."/>
            <person name="Chiu R."/>
            <person name="Coutinho P.M."/>
            <person name="Feau N."/>
            <person name="Field M."/>
            <person name="Frey P."/>
            <person name="Gelhaye E."/>
            <person name="Goldberg J."/>
            <person name="Grabherr M.G."/>
            <person name="Kodira C.D."/>
            <person name="Kohler A."/>
            <person name="Kuees U."/>
            <person name="Lindquist E.A."/>
            <person name="Lucas S.M."/>
            <person name="Mago R."/>
            <person name="Mauceli E."/>
            <person name="Morin E."/>
            <person name="Murat C."/>
            <person name="Pangilinan J.L."/>
            <person name="Park R."/>
            <person name="Pearson M."/>
            <person name="Quesneville H."/>
            <person name="Rouhier N."/>
            <person name="Sakthikumar S."/>
            <person name="Salamov A.A."/>
            <person name="Schmutz J."/>
            <person name="Selles B."/>
            <person name="Shapiro H."/>
            <person name="Tanguay P."/>
            <person name="Tuskan G.A."/>
            <person name="Henrissat B."/>
            <person name="Van de Peer Y."/>
            <person name="Rouze P."/>
            <person name="Ellis J.G."/>
            <person name="Dodds P.N."/>
            <person name="Schein J.E."/>
            <person name="Zhong S."/>
            <person name="Hamelin R.C."/>
            <person name="Grigoriev I.V."/>
            <person name="Szabo L.J."/>
            <person name="Martin F."/>
        </authorList>
    </citation>
    <scope>NUCLEOTIDE SEQUENCE [LARGE SCALE GENOMIC DNA]</scope>
    <source>
        <strain evidence="3">98AG31 / pathotype 3-4-7</strain>
    </source>
</reference>
<evidence type="ECO:0000313" key="3">
    <source>
        <dbReference type="Proteomes" id="UP000001072"/>
    </source>
</evidence>
<protein>
    <submittedName>
        <fullName evidence="2">Uncharacterized protein</fullName>
    </submittedName>
</protein>
<dbReference type="Proteomes" id="UP000001072">
    <property type="component" value="Unassembled WGS sequence"/>
</dbReference>
<dbReference type="VEuPathDB" id="FungiDB:MELLADRAFT_113333"/>
<organism evidence="3">
    <name type="scientific">Melampsora larici-populina (strain 98AG31 / pathotype 3-4-7)</name>
    <name type="common">Poplar leaf rust fungus</name>
    <dbReference type="NCBI Taxonomy" id="747676"/>
    <lineage>
        <taxon>Eukaryota</taxon>
        <taxon>Fungi</taxon>
        <taxon>Dikarya</taxon>
        <taxon>Basidiomycota</taxon>
        <taxon>Pucciniomycotina</taxon>
        <taxon>Pucciniomycetes</taxon>
        <taxon>Pucciniales</taxon>
        <taxon>Melampsoraceae</taxon>
        <taxon>Melampsora</taxon>
    </lineage>
</organism>
<sequence length="717" mass="81689">MIDEANHPFQSAGSRAPPPPPPEGPRRTLTPEETDLLLMHEANWKIWEEAKNRQDSKTFKKATQKGKVFHRQLSKLMGFQYLMDRTNQWNPALWDWNTFEKKARGRKDTASTPYPRKNQAQYPQHDQGSRESSAELEKTVLPLDRELINPVFHHLKLYLDPLFQQVENLTHEIQTIKSLVHTNEVPKKLEVVDKTLQHLVKNINDQVRTLNQVGSVVKKCGDYMILVQSDLGKWSRQALETVDKGLSTTRNQIVESNKNGLIEQTKLTNSILQSVKDITLAKNPAGEAIQSKSSEDYYMKKASDQISNLQGVMRQLQASMLHHNEELTLLKSHNDEIIKLLSDFTLDRLKNNESKEKTTTLAPPEFKHEIPPHMVNSKREASVRSIDHRAPPEPLGIQQKQNSDAAENFDMKVYDKEEEIHTPYDQKMNKGKGRDTSTRMEVTQKKRLEAAQPSTTRQDVIDKVLEQCTGDLDHAVRSRMSGDEDFVSFTTTFEEVVKRTSIGRQRLMNKNAQDWKTQATSGSNQQSKPVVAKTPAIRVPGKCDTCGSTEAGHDYRACRRKNKVINNVEIDPLEEDSLTGEEIEVLFGDDHDSFYDDGEYRAVQEESFTILDISCLETTPQIAPKFVERRTVDLHLGSPFMTTMCNGWKLSILIDTGACSSLISPRILDIVWKTWKEDMRPHQNQRYLSASGNLTAIGEITIPITFLHAMPQQSRSS</sequence>
<dbReference type="EMBL" id="GL883171">
    <property type="protein sequence ID" value="EGF98646.1"/>
    <property type="molecule type" value="Genomic_DNA"/>
</dbReference>
<accession>F4S9I8</accession>
<gene>
    <name evidence="2" type="ORF">MELLADRAFT_113333</name>
</gene>
<dbReference type="KEGG" id="mlr:MELLADRAFT_113333"/>